<reference evidence="5" key="3">
    <citation type="submission" date="2025-09" db="UniProtKB">
        <authorList>
            <consortium name="Ensembl"/>
        </authorList>
    </citation>
    <scope>IDENTIFICATION</scope>
</reference>
<accession>A0AAR2J594</accession>
<dbReference type="Proteomes" id="UP001501920">
    <property type="component" value="Chromosome 9"/>
</dbReference>
<keyword evidence="1" id="KW-0430">Lectin</keyword>
<keyword evidence="3" id="KW-0472">Membrane</keyword>
<evidence type="ECO:0000313" key="5">
    <source>
        <dbReference type="Ensembl" id="ENSPNAP00000045419.1"/>
    </source>
</evidence>
<keyword evidence="2" id="KW-0175">Coiled coil</keyword>
<dbReference type="Gene3D" id="3.10.100.10">
    <property type="entry name" value="Mannose-Binding Protein A, subunit A"/>
    <property type="match status" value="1"/>
</dbReference>
<evidence type="ECO:0000256" key="3">
    <source>
        <dbReference type="SAM" id="Phobius"/>
    </source>
</evidence>
<dbReference type="AlphaFoldDB" id="A0AAR2J594"/>
<dbReference type="SMART" id="SM00034">
    <property type="entry name" value="CLECT"/>
    <property type="match status" value="1"/>
</dbReference>
<keyword evidence="3" id="KW-1133">Transmembrane helix</keyword>
<sequence>MFCLFVCETEAVSRFTAVRPGGQSRWSFCVLGVSAVVLLILIISISVTSEKHTHTHTHTHTGSHTPPPTHPNPVCAVEVQVDRKLSAVERDISNLTQNLLSITSRIQQLDKNGEAVQQKLSEMLQNLNVLQVQAQDMSADVQSNREFASQLKCVFNKFKNNDTQDHCCPLDWTPFSSHCYYFSDYGMSWHQAQDKCESMKAELLILKSKEEKEFVVQRTKPHYYWLGLSDERTGQWEWLDGTPFAIVRSEWMPGQPDDWTAHGLGGGEDCAHFHRDGRYNDDHCSRDYRFVCKAHSLTIQ</sequence>
<dbReference type="SUPFAM" id="SSF56436">
    <property type="entry name" value="C-type lectin-like"/>
    <property type="match status" value="1"/>
</dbReference>
<dbReference type="InterPro" id="IPR050111">
    <property type="entry name" value="C-type_lectin/snaclec_domain"/>
</dbReference>
<dbReference type="InterPro" id="IPR001304">
    <property type="entry name" value="C-type_lectin-like"/>
</dbReference>
<evidence type="ECO:0000313" key="6">
    <source>
        <dbReference type="Proteomes" id="UP001501920"/>
    </source>
</evidence>
<feature type="coiled-coil region" evidence="2">
    <location>
        <begin position="92"/>
        <end position="140"/>
    </location>
</feature>
<dbReference type="InterPro" id="IPR016187">
    <property type="entry name" value="CTDL_fold"/>
</dbReference>
<protein>
    <recommendedName>
        <fullName evidence="4">C-type lectin domain-containing protein</fullName>
    </recommendedName>
</protein>
<evidence type="ECO:0000256" key="1">
    <source>
        <dbReference type="ARBA" id="ARBA00022734"/>
    </source>
</evidence>
<dbReference type="GeneTree" id="ENSGT00940000165297"/>
<feature type="domain" description="C-type lectin" evidence="4">
    <location>
        <begin position="175"/>
        <end position="293"/>
    </location>
</feature>
<dbReference type="InterPro" id="IPR033989">
    <property type="entry name" value="CD209-like_CTLD"/>
</dbReference>
<feature type="transmembrane region" description="Helical" evidence="3">
    <location>
        <begin position="28"/>
        <end position="47"/>
    </location>
</feature>
<reference evidence="5" key="2">
    <citation type="submission" date="2025-08" db="UniProtKB">
        <authorList>
            <consortium name="Ensembl"/>
        </authorList>
    </citation>
    <scope>IDENTIFICATION</scope>
</reference>
<organism evidence="5 6">
    <name type="scientific">Pygocentrus nattereri</name>
    <name type="common">Red-bellied piranha</name>
    <dbReference type="NCBI Taxonomy" id="42514"/>
    <lineage>
        <taxon>Eukaryota</taxon>
        <taxon>Metazoa</taxon>
        <taxon>Chordata</taxon>
        <taxon>Craniata</taxon>
        <taxon>Vertebrata</taxon>
        <taxon>Euteleostomi</taxon>
        <taxon>Actinopterygii</taxon>
        <taxon>Neopterygii</taxon>
        <taxon>Teleostei</taxon>
        <taxon>Ostariophysi</taxon>
        <taxon>Characiformes</taxon>
        <taxon>Characoidei</taxon>
        <taxon>Pygocentrus</taxon>
    </lineage>
</organism>
<dbReference type="Ensembl" id="ENSPNAT00000066247.1">
    <property type="protein sequence ID" value="ENSPNAP00000045419.1"/>
    <property type="gene ID" value="ENSPNAG00000024732.2"/>
</dbReference>
<evidence type="ECO:0000259" key="4">
    <source>
        <dbReference type="PROSITE" id="PS50041"/>
    </source>
</evidence>
<dbReference type="PANTHER" id="PTHR22803">
    <property type="entry name" value="MANNOSE, PHOSPHOLIPASE, LECTIN RECEPTOR RELATED"/>
    <property type="match status" value="1"/>
</dbReference>
<keyword evidence="3" id="KW-0812">Transmembrane</keyword>
<dbReference type="CDD" id="cd03590">
    <property type="entry name" value="CLECT_DC-SIGN_like"/>
    <property type="match status" value="1"/>
</dbReference>
<name>A0AAR2J594_PYGNA</name>
<dbReference type="InterPro" id="IPR016186">
    <property type="entry name" value="C-type_lectin-like/link_sf"/>
</dbReference>
<reference evidence="5 6" key="1">
    <citation type="submission" date="2020-10" db="EMBL/GenBank/DDBJ databases">
        <title>Pygocentrus nattereri (red-bellied piranha) genome, fPygNat1, primary haplotype.</title>
        <authorList>
            <person name="Myers G."/>
            <person name="Meyer A."/>
            <person name="Karagic N."/>
            <person name="Pippel M."/>
            <person name="Winkler S."/>
            <person name="Tracey A."/>
            <person name="Wood J."/>
            <person name="Formenti G."/>
            <person name="Howe K."/>
            <person name="Fedrigo O."/>
            <person name="Jarvis E.D."/>
        </authorList>
    </citation>
    <scope>NUCLEOTIDE SEQUENCE [LARGE SCALE GENOMIC DNA]</scope>
</reference>
<dbReference type="GO" id="GO:0030246">
    <property type="term" value="F:carbohydrate binding"/>
    <property type="evidence" value="ECO:0007669"/>
    <property type="project" value="UniProtKB-KW"/>
</dbReference>
<dbReference type="Pfam" id="PF00059">
    <property type="entry name" value="Lectin_C"/>
    <property type="match status" value="1"/>
</dbReference>
<proteinExistence type="predicted"/>
<evidence type="ECO:0000256" key="2">
    <source>
        <dbReference type="SAM" id="Coils"/>
    </source>
</evidence>
<dbReference type="PROSITE" id="PS50041">
    <property type="entry name" value="C_TYPE_LECTIN_2"/>
    <property type="match status" value="1"/>
</dbReference>
<keyword evidence="6" id="KW-1185">Reference proteome</keyword>